<feature type="region of interest" description="Disordered" evidence="1">
    <location>
        <begin position="1373"/>
        <end position="1397"/>
    </location>
</feature>
<comment type="caution">
    <text evidence="3">The sequence shown here is derived from an EMBL/GenBank/DDBJ whole genome shotgun (WGS) entry which is preliminary data.</text>
</comment>
<dbReference type="SUPFAM" id="SSF51126">
    <property type="entry name" value="Pectin lyase-like"/>
    <property type="match status" value="1"/>
</dbReference>
<dbReference type="EMBL" id="LGRX02018858">
    <property type="protein sequence ID" value="KAK3259308.1"/>
    <property type="molecule type" value="Genomic_DNA"/>
</dbReference>
<gene>
    <name evidence="3" type="ORF">CYMTET_31689</name>
</gene>
<feature type="transmembrane region" description="Helical" evidence="2">
    <location>
        <begin position="883"/>
        <end position="907"/>
    </location>
</feature>
<organism evidence="3 4">
    <name type="scientific">Cymbomonas tetramitiformis</name>
    <dbReference type="NCBI Taxonomy" id="36881"/>
    <lineage>
        <taxon>Eukaryota</taxon>
        <taxon>Viridiplantae</taxon>
        <taxon>Chlorophyta</taxon>
        <taxon>Pyramimonadophyceae</taxon>
        <taxon>Pyramimonadales</taxon>
        <taxon>Pyramimonadaceae</taxon>
        <taxon>Cymbomonas</taxon>
    </lineage>
</organism>
<feature type="transmembrane region" description="Helical" evidence="2">
    <location>
        <begin position="1202"/>
        <end position="1220"/>
    </location>
</feature>
<keyword evidence="2" id="KW-1133">Transmembrane helix</keyword>
<evidence type="ECO:0000313" key="3">
    <source>
        <dbReference type="EMBL" id="KAK3259308.1"/>
    </source>
</evidence>
<evidence type="ECO:0000313" key="4">
    <source>
        <dbReference type="Proteomes" id="UP001190700"/>
    </source>
</evidence>
<dbReference type="PANTHER" id="PTHR11319:SF35">
    <property type="entry name" value="OUTER MEMBRANE PROTEIN PMPC-RELATED"/>
    <property type="match status" value="1"/>
</dbReference>
<feature type="transmembrane region" description="Helical" evidence="2">
    <location>
        <begin position="1232"/>
        <end position="1252"/>
    </location>
</feature>
<feature type="transmembrane region" description="Helical" evidence="2">
    <location>
        <begin position="938"/>
        <end position="963"/>
    </location>
</feature>
<feature type="transmembrane region" description="Helical" evidence="2">
    <location>
        <begin position="734"/>
        <end position="756"/>
    </location>
</feature>
<reference evidence="3 4" key="1">
    <citation type="journal article" date="2015" name="Genome Biol. Evol.">
        <title>Comparative Genomics of a Bacterivorous Green Alga Reveals Evolutionary Causalities and Consequences of Phago-Mixotrophic Mode of Nutrition.</title>
        <authorList>
            <person name="Burns J.A."/>
            <person name="Paasch A."/>
            <person name="Narechania A."/>
            <person name="Kim E."/>
        </authorList>
    </citation>
    <scope>NUCLEOTIDE SEQUENCE [LARGE SCALE GENOMIC DNA]</scope>
    <source>
        <strain evidence="3 4">PLY_AMNH</strain>
    </source>
</reference>
<feature type="transmembrane region" description="Helical" evidence="2">
    <location>
        <begin position="665"/>
        <end position="691"/>
    </location>
</feature>
<keyword evidence="2" id="KW-0812">Transmembrane</keyword>
<keyword evidence="2" id="KW-0472">Membrane</keyword>
<accession>A0AAE0KSQ2</accession>
<dbReference type="Proteomes" id="UP001190700">
    <property type="component" value="Unassembled WGS sequence"/>
</dbReference>
<sequence>MQVEVQLPKDEGGGIYISHRYVNGDEPVVVMIITTLISSNKAERYSGGGLTCSGHGAVHFSNSTVEGNWALKDGAGINMYMSALVVDAGCNVTGNVAGASGGGINLDEQSSLVLTGSSLTYNQAELGGGLALGNNSTAVIGAGQQGHATGSNHTCRLEECGCTDGPYDVHLIGNTALSGNAVVLHRSVISMINVQVALQEERVSSHTSILLAPPATIGLLEAVLQVTETLFCGNRGSALSVGPGSVLLLSDSTLSNNKAMDGAGGALYSTTISTVQAVNCMFQGNSGRLGGAMYLAGQAFIEGSTFLWNHADDGGAAYVLLYNDTVSTIANSSFQNSSAAGIGAVLYLRESESHPDAEKPTLAGLNYTGNTAVGAAAVLFWHPVQQNGSLAPSCAGCVVSGNTAAYSTGEGLATAAAALAAVALGEQTGGEKIRENLRVTVVDMYGLVVVTDNTTSINAAMSASSPANCSLSGAVRTQVIAGLALFDDMVLSGSPGSVCLVEFNAQMDDALFHVAVKVALRTCVMGEELLGTAMCSECKEGYLGFGNMSCSSCGDTEGLVCPGGATFQVEDGYWVAPNAAYCAEDVECFLDRVYQCEVAAACTTAEDGDALDRRTGAGAASVGNLSLCNEKSYQGGVLCGGAEVSVCSYDHYVSPTQARCIPCQAIHWILINIMVMVLLAGAVIYFVYFLFSRGSSQQLAGQANSPLPRQATGSRDDWDKGIEMGDNLNKIRSILSLILGYFQVLGSLPTVFGGAVPSLLLSFTSVIRTVSNFTVIDFKCLIYYLTANQRNNGFFKYTFYQSVAMPWVLVLVSYAVYCMLLVRQGQGVFQAAAGASRKIPAGVTAEAALALVADTVDAEIAEQHRERARAKMKDLRNSARSSCLGMLFFLLTLMHPQVSITMCLWFRCLRVHNESQDMIQTSWLIADTSIQCFRTTSWVIGAVCAIVTLVVYTFGFPLMLYFVMSGLRTYRQVHINLQLVPAEALCQNLKTRRWILRRAEVTKKVIEDSKEGRLEGTNHHVYMHMATFVDMTEDDDEASPEADVELKKRKRFRKSHYSSSKSMSLKMLEDEMSSIRRTTYRPARIRLLNLGADTQVLEALLVEKDDVGDGGIITQVPTTRLDKPLIIKALGQFVSDFEDGYYYWQCYEITRRVMQTGAVMVVEMLSTRRENASLPFAVIVSVIALLLHVHCSPYNYDSLDQLQLIILVNQFIVQFALLVLHMQHSDEERDLAGIILVTLQVMLMTYGMRFMIVVGRMVLINLVSSLTDDADGSAQTVRRRLGWILRLSEAPSPHPQTGDDENSALYGMHSRISKELNRISGMMKGAFSRTTLFTANRCSDVDSNGMHTTINPAFNLAPSSVGQFSFVKRLSVQLEDTPEGDPSGSDALPALSDEKAT</sequence>
<evidence type="ECO:0008006" key="5">
    <source>
        <dbReference type="Google" id="ProtNLM"/>
    </source>
</evidence>
<proteinExistence type="predicted"/>
<feature type="transmembrane region" description="Helical" evidence="2">
    <location>
        <begin position="1172"/>
        <end position="1190"/>
    </location>
</feature>
<protein>
    <recommendedName>
        <fullName evidence="5">TRP C-terminal domain-containing protein</fullName>
    </recommendedName>
</protein>
<feature type="transmembrane region" description="Helical" evidence="2">
    <location>
        <begin position="804"/>
        <end position="822"/>
    </location>
</feature>
<dbReference type="PANTHER" id="PTHR11319">
    <property type="entry name" value="G PROTEIN-COUPLED RECEPTOR-RELATED"/>
    <property type="match status" value="1"/>
</dbReference>
<dbReference type="InterPro" id="IPR011050">
    <property type="entry name" value="Pectin_lyase_fold/virulence"/>
</dbReference>
<evidence type="ECO:0000256" key="2">
    <source>
        <dbReference type="SAM" id="Phobius"/>
    </source>
</evidence>
<name>A0AAE0KSQ2_9CHLO</name>
<evidence type="ECO:0000256" key="1">
    <source>
        <dbReference type="SAM" id="MobiDB-lite"/>
    </source>
</evidence>
<keyword evidence="4" id="KW-1185">Reference proteome</keyword>